<feature type="region of interest" description="Disordered" evidence="3">
    <location>
        <begin position="185"/>
        <end position="214"/>
    </location>
</feature>
<comment type="subcellular location">
    <subcellularLocation>
        <location evidence="1">Nucleus</location>
    </subcellularLocation>
</comment>
<organism evidence="4 5">
    <name type="scientific">Thecamonas trahens ATCC 50062</name>
    <dbReference type="NCBI Taxonomy" id="461836"/>
    <lineage>
        <taxon>Eukaryota</taxon>
        <taxon>Apusozoa</taxon>
        <taxon>Apusomonadida</taxon>
        <taxon>Apusomonadidae</taxon>
        <taxon>Thecamonas</taxon>
    </lineage>
</organism>
<feature type="region of interest" description="Disordered" evidence="3">
    <location>
        <begin position="1"/>
        <end position="27"/>
    </location>
</feature>
<proteinExistence type="predicted"/>
<evidence type="ECO:0000313" key="5">
    <source>
        <dbReference type="Proteomes" id="UP000054408"/>
    </source>
</evidence>
<feature type="compositionally biased region" description="Low complexity" evidence="3">
    <location>
        <begin position="1"/>
        <end position="10"/>
    </location>
</feature>
<dbReference type="GO" id="GO:0031491">
    <property type="term" value="F:nucleosome binding"/>
    <property type="evidence" value="ECO:0007669"/>
    <property type="project" value="TreeGrafter"/>
</dbReference>
<protein>
    <submittedName>
        <fullName evidence="4">Uncharacterized protein</fullName>
    </submittedName>
</protein>
<dbReference type="PANTHER" id="PTHR15502">
    <property type="entry name" value="CALCINEURIN-BINDING PROTEIN CABIN 1-RELATED"/>
    <property type="match status" value="1"/>
</dbReference>
<dbReference type="InterPro" id="IPR033053">
    <property type="entry name" value="Hir3/CABIN1"/>
</dbReference>
<evidence type="ECO:0000256" key="3">
    <source>
        <dbReference type="SAM" id="MobiDB-lite"/>
    </source>
</evidence>
<dbReference type="Proteomes" id="UP000054408">
    <property type="component" value="Unassembled WGS sequence"/>
</dbReference>
<feature type="region of interest" description="Disordered" evidence="3">
    <location>
        <begin position="262"/>
        <end position="317"/>
    </location>
</feature>
<dbReference type="GeneID" id="25565239"/>
<evidence type="ECO:0000256" key="1">
    <source>
        <dbReference type="ARBA" id="ARBA00004123"/>
    </source>
</evidence>
<evidence type="ECO:0000313" key="4">
    <source>
        <dbReference type="EMBL" id="KNC49685.1"/>
    </source>
</evidence>
<keyword evidence="2" id="KW-0539">Nucleus</keyword>
<name>A0A0L0DBT0_THETB</name>
<evidence type="ECO:0000256" key="2">
    <source>
        <dbReference type="ARBA" id="ARBA00023242"/>
    </source>
</evidence>
<accession>A0A0L0DBT0</accession>
<reference evidence="4 5" key="1">
    <citation type="submission" date="2010-05" db="EMBL/GenBank/DDBJ databases">
        <title>The Genome Sequence of Thecamonas trahens ATCC 50062.</title>
        <authorList>
            <consortium name="The Broad Institute Genome Sequencing Platform"/>
            <person name="Russ C."/>
            <person name="Cuomo C."/>
            <person name="Shea T."/>
            <person name="Young S.K."/>
            <person name="Zeng Q."/>
            <person name="Koehrsen M."/>
            <person name="Haas B."/>
            <person name="Borodovsky M."/>
            <person name="Guigo R."/>
            <person name="Alvarado L."/>
            <person name="Berlin A."/>
            <person name="Bochicchio J."/>
            <person name="Borenstein D."/>
            <person name="Chapman S."/>
            <person name="Chen Z."/>
            <person name="Freedman E."/>
            <person name="Gellesch M."/>
            <person name="Goldberg J."/>
            <person name="Griggs A."/>
            <person name="Gujja S."/>
            <person name="Heilman E."/>
            <person name="Heiman D."/>
            <person name="Hepburn T."/>
            <person name="Howarth C."/>
            <person name="Jen D."/>
            <person name="Larson L."/>
            <person name="Mehta T."/>
            <person name="Park D."/>
            <person name="Pearson M."/>
            <person name="Roberts A."/>
            <person name="Saif S."/>
            <person name="Shenoy N."/>
            <person name="Sisk P."/>
            <person name="Stolte C."/>
            <person name="Sykes S."/>
            <person name="Thomson T."/>
            <person name="Walk T."/>
            <person name="White J."/>
            <person name="Yandava C."/>
            <person name="Burger G."/>
            <person name="Gray M.W."/>
            <person name="Holland P.W.H."/>
            <person name="King N."/>
            <person name="Lang F.B.F."/>
            <person name="Roger A.J."/>
            <person name="Ruiz-Trillo I."/>
            <person name="Lander E."/>
            <person name="Nusbaum C."/>
        </authorList>
    </citation>
    <scope>NUCLEOTIDE SEQUENCE [LARGE SCALE GENOMIC DNA]</scope>
    <source>
        <strain evidence="4 5">ATCC 50062</strain>
    </source>
</reference>
<gene>
    <name evidence="4" type="ORF">AMSG_05946</name>
</gene>
<dbReference type="EMBL" id="GL349457">
    <property type="protein sequence ID" value="KNC49685.1"/>
    <property type="molecule type" value="Genomic_DNA"/>
</dbReference>
<dbReference type="GO" id="GO:0005634">
    <property type="term" value="C:nucleus"/>
    <property type="evidence" value="ECO:0007669"/>
    <property type="project" value="UniProtKB-SubCell"/>
</dbReference>
<dbReference type="RefSeq" id="XP_013757481.1">
    <property type="nucleotide sequence ID" value="XM_013902027.1"/>
</dbReference>
<dbReference type="PANTHER" id="PTHR15502:SF7">
    <property type="entry name" value="CALCINEURIN-BINDING PROTEIN CABIN-1"/>
    <property type="match status" value="1"/>
</dbReference>
<dbReference type="STRING" id="461836.A0A0L0DBT0"/>
<dbReference type="GO" id="GO:0006325">
    <property type="term" value="P:chromatin organization"/>
    <property type="evidence" value="ECO:0007669"/>
    <property type="project" value="InterPro"/>
</dbReference>
<sequence length="1440" mass="154755">MASWAALGGPASPPPPPTRSGQTREAREAAAIRAYEEALATHAGGKLATARELYEAVLAEPVVADARMIPGKPLRAVPAALLKFLASKNLAAVLAALAPDDPRLISAGVDHAVAALGLDDSDGLLWRLLGDLATAASNPGLARYAYEHTLEADPYDRKAVRGLASALALLEDLPALAAVDRHAAALGTPSSPPPGSKRARPSSPPPPPRHPVRDIVVAPNATHPWFDLVLALVHQLRASLTATEAGECAVPRVRFVLVPLDNPEGPAGTILDPPPSPERSPSPPPVSMPGKQPRAKPEPEPSPPLAKPGKDSDEPQGFDTRAAFEVVSQALSEVLNIGKPLSLADALVSGDAQPVDDLSHAHEPVLLRGSSGSSPPPVRAEAYAHINDLSLAAFVERKLCGSLSLVHAGRAVLAHVAGELWDHVWEPPLASAIFDLEAALEAYGEPAPVEVVLTLAEIAVDDGSSADALRLAKVRMIDFLTKLQGLVGRGAGARADRSTRILAVREARYAWLWARYLETVVGSCPLALPQYGRAREARASAGVDIMLPNCSRVGVISDDGIRSRLVGIALSRTVNRMEKLLADPKADPKDVHEVLASLADVVRNASVLDENTRLLAEQFEYVSAEEQLHVFHLMHIAAVRLRYVSVALWTALQALRILISLAKAASPLAAASVEELCSNILVLLEGEGAPVPPPESLALAVRLGVDDGQLASDLAQLVLTALALMMATDKLPVSADVPFLVLHALCSGYGQANDEAALSGARLTVLQVGRLFLRSHNECQIDSARLLRLHVEQIMAIREQRQLAADRDESGDASDDELASEWSDERLGNELADTLFCLFKEDLLDSTYGKEHAHDSCSPLPLATLADINLLFHAIHADVKDAGAVLRGEAATELNYDVLLLYETLVKMQDAAAAPDSPTQFEPASYPLLATELPVLAARSQLRVVKAELRQVDCGDMDDDGLGENIQELLDVAQFAERGMLAADMLGSSKQLLPDLRLRALTVSAEAFNMIYSVAHSLVVTQDKAVHAVAAADAYRRGQAAFTKAADAPKVVTWSAADDARLCIDAGRLHFAELETHMRQLAGTKPSRRALKRARLLAKRALAAYRKALKMQPDSGSSAVRIRWLALVRIGEIRRLLVEHARELGAPRTKVRGWARDGLQAFQDALAIVPLRDRKFRTAVADAFFGVHALRLALFGELDLFTNVWYDREAIQRGGELWTAAPTGGVEPRDVRANALAALSGIRGHAVLDKYYHRGAYVVAKAALAAGQHDVAYEEFKVIVNSKQTGRLKIWMHTMGEEVNGKRAHVHALTKVAYVKLWLRILAKSCRPREAATFIQAIADKLMYQTAIKTALPLLADAVLESLQQPLASIQHKLSESELLAAAGVFAAVADKLKLKLDVVDACLEAAFRAVRRADNEPLDDGEHPLRIDMLSRAKRALTS</sequence>
<keyword evidence="5" id="KW-1185">Reference proteome</keyword>
<feature type="compositionally biased region" description="Pro residues" evidence="3">
    <location>
        <begin position="272"/>
        <end position="287"/>
    </location>
</feature>